<dbReference type="AlphaFoldDB" id="A0A7T4PBV5"/>
<dbReference type="RefSeq" id="WP_198501528.1">
    <property type="nucleotide sequence ID" value="NZ_CP065959.1"/>
</dbReference>
<dbReference type="EMBL" id="CP065959">
    <property type="protein sequence ID" value="QQC87297.1"/>
    <property type="molecule type" value="Genomic_DNA"/>
</dbReference>
<protein>
    <submittedName>
        <fullName evidence="1">Uncharacterized protein</fullName>
    </submittedName>
</protein>
<evidence type="ECO:0000313" key="1">
    <source>
        <dbReference type="EMBL" id="QQC87297.1"/>
    </source>
</evidence>
<name>A0A7T4PBV5_9ACTN</name>
<organism evidence="1 2">
    <name type="scientific">Streptomyces alfalfae</name>
    <dbReference type="NCBI Taxonomy" id="1642299"/>
    <lineage>
        <taxon>Bacteria</taxon>
        <taxon>Bacillati</taxon>
        <taxon>Actinomycetota</taxon>
        <taxon>Actinomycetes</taxon>
        <taxon>Kitasatosporales</taxon>
        <taxon>Streptomycetaceae</taxon>
        <taxon>Streptomyces</taxon>
    </lineage>
</organism>
<reference evidence="1 2" key="1">
    <citation type="submission" date="2020-12" db="EMBL/GenBank/DDBJ databases">
        <title>Identification and biosynthesis of polyene macrolides produced by Streptomyces alfalfae Men-myco-93-63.</title>
        <authorList>
            <person name="Liu D."/>
            <person name="Li Y."/>
            <person name="Liu L."/>
            <person name="Han X."/>
            <person name="Shen F."/>
        </authorList>
    </citation>
    <scope>NUCLEOTIDE SEQUENCE [LARGE SCALE GENOMIC DNA]</scope>
    <source>
        <strain evidence="1 2">Men-myco-93-63</strain>
    </source>
</reference>
<sequence>MESAAVEARPFRKALVMQGNFASGDEGAGVVVTYGLLTIDGKVIEAMPRILVEAFDVRLSETDMSSSFELEFRNWDAWVTCEYEAVDGDLAWSLLIYATREVKQQPSEEELATLLLRCLQTPMFFAWGEYLPGS</sequence>
<dbReference type="Proteomes" id="UP000596130">
    <property type="component" value="Chromosome"/>
</dbReference>
<evidence type="ECO:0000313" key="2">
    <source>
        <dbReference type="Proteomes" id="UP000596130"/>
    </source>
</evidence>
<accession>A0A7T4PBV5</accession>
<gene>
    <name evidence="1" type="ORF">I8755_01885</name>
</gene>
<proteinExistence type="predicted"/>